<dbReference type="Proteomes" id="UP000255367">
    <property type="component" value="Unassembled WGS sequence"/>
</dbReference>
<evidence type="ECO:0000313" key="17">
    <source>
        <dbReference type="Proteomes" id="UP000255367"/>
    </source>
</evidence>
<evidence type="ECO:0000256" key="2">
    <source>
        <dbReference type="ARBA" id="ARBA00005594"/>
    </source>
</evidence>
<dbReference type="PRINTS" id="PR00983">
    <property type="entry name" value="TRNASYNTHCYS"/>
</dbReference>
<dbReference type="InterPro" id="IPR032678">
    <property type="entry name" value="tRNA-synt_1_cat_dom"/>
</dbReference>
<feature type="binding site" evidence="13">
    <location>
        <position position="235"/>
    </location>
    <ligand>
        <name>Zn(2+)</name>
        <dbReference type="ChEBI" id="CHEBI:29105"/>
    </ligand>
</feature>
<accession>A0A380NHT6</accession>
<keyword evidence="6 13" id="KW-0479">Metal-binding</keyword>
<evidence type="ECO:0000256" key="8">
    <source>
        <dbReference type="ARBA" id="ARBA00022833"/>
    </source>
</evidence>
<dbReference type="Pfam" id="PF01406">
    <property type="entry name" value="tRNA-synt_1e"/>
    <property type="match status" value="1"/>
</dbReference>
<dbReference type="SUPFAM" id="SSF47323">
    <property type="entry name" value="Anticodon-binding domain of a subclass of class I aminoacyl-tRNA synthetases"/>
    <property type="match status" value="1"/>
</dbReference>
<feature type="coiled-coil region" evidence="14">
    <location>
        <begin position="304"/>
        <end position="363"/>
    </location>
</feature>
<dbReference type="GO" id="GO:0008270">
    <property type="term" value="F:zinc ion binding"/>
    <property type="evidence" value="ECO:0007669"/>
    <property type="project" value="UniProtKB-UniRule"/>
</dbReference>
<dbReference type="InterPro" id="IPR014729">
    <property type="entry name" value="Rossmann-like_a/b/a_fold"/>
</dbReference>
<dbReference type="NCBIfam" id="TIGR00435">
    <property type="entry name" value="cysS"/>
    <property type="match status" value="1"/>
</dbReference>
<keyword evidence="14" id="KW-0175">Coiled coil</keyword>
<comment type="similarity">
    <text evidence="2 13">Belongs to the class-I aminoacyl-tRNA synthetase family.</text>
</comment>
<gene>
    <name evidence="13 16" type="primary">cysS</name>
    <name evidence="16" type="ORF">NCTC12020_00576</name>
</gene>
<proteinExistence type="inferred from homology"/>
<evidence type="ECO:0000313" key="16">
    <source>
        <dbReference type="EMBL" id="SUP41456.1"/>
    </source>
</evidence>
<dbReference type="Pfam" id="PF23493">
    <property type="entry name" value="CysS_C"/>
    <property type="match status" value="1"/>
</dbReference>
<dbReference type="GO" id="GO:0006423">
    <property type="term" value="P:cysteinyl-tRNA aminoacylation"/>
    <property type="evidence" value="ECO:0007669"/>
    <property type="project" value="UniProtKB-UniRule"/>
</dbReference>
<evidence type="ECO:0000256" key="6">
    <source>
        <dbReference type="ARBA" id="ARBA00022723"/>
    </source>
</evidence>
<evidence type="ECO:0000256" key="13">
    <source>
        <dbReference type="HAMAP-Rule" id="MF_00041"/>
    </source>
</evidence>
<dbReference type="PANTHER" id="PTHR10890:SF3">
    <property type="entry name" value="CYSTEINE--TRNA LIGASE, CYTOPLASMIC"/>
    <property type="match status" value="1"/>
</dbReference>
<evidence type="ECO:0000256" key="12">
    <source>
        <dbReference type="ARBA" id="ARBA00047398"/>
    </source>
</evidence>
<dbReference type="Pfam" id="PF09190">
    <property type="entry name" value="DALR_2"/>
    <property type="match status" value="1"/>
</dbReference>
<dbReference type="AlphaFoldDB" id="A0A380NHT6"/>
<dbReference type="RefSeq" id="WP_115309814.1">
    <property type="nucleotide sequence ID" value="NZ_UHIO01000001.1"/>
</dbReference>
<keyword evidence="5 13" id="KW-0436">Ligase</keyword>
<dbReference type="FunFam" id="3.40.50.620:FF:000009">
    <property type="entry name" value="Cysteine--tRNA ligase"/>
    <property type="match status" value="1"/>
</dbReference>
<dbReference type="GO" id="GO:0005829">
    <property type="term" value="C:cytosol"/>
    <property type="evidence" value="ECO:0007669"/>
    <property type="project" value="TreeGrafter"/>
</dbReference>
<dbReference type="Gene3D" id="1.20.120.1910">
    <property type="entry name" value="Cysteine-tRNA ligase, C-terminal anti-codon recognition domain"/>
    <property type="match status" value="1"/>
</dbReference>
<feature type="short sequence motif" description="'HIGH' region" evidence="13">
    <location>
        <begin position="32"/>
        <end position="42"/>
    </location>
</feature>
<evidence type="ECO:0000256" key="4">
    <source>
        <dbReference type="ARBA" id="ARBA00022490"/>
    </source>
</evidence>
<reference evidence="16 17" key="1">
    <citation type="submission" date="2018-06" db="EMBL/GenBank/DDBJ databases">
        <authorList>
            <consortium name="Pathogen Informatics"/>
            <person name="Doyle S."/>
        </authorList>
    </citation>
    <scope>NUCLEOTIDE SEQUENCE [LARGE SCALE GENOMIC DNA]</scope>
    <source>
        <strain evidence="16 17">NCTC12020</strain>
    </source>
</reference>
<keyword evidence="4 13" id="KW-0963">Cytoplasm</keyword>
<dbReference type="InterPro" id="IPR015803">
    <property type="entry name" value="Cys-tRNA-ligase"/>
</dbReference>
<dbReference type="CDD" id="cd00672">
    <property type="entry name" value="CysRS_core"/>
    <property type="match status" value="1"/>
</dbReference>
<dbReference type="SUPFAM" id="SSF52374">
    <property type="entry name" value="Nucleotidylyl transferase"/>
    <property type="match status" value="1"/>
</dbReference>
<evidence type="ECO:0000256" key="3">
    <source>
        <dbReference type="ARBA" id="ARBA00011245"/>
    </source>
</evidence>
<evidence type="ECO:0000256" key="1">
    <source>
        <dbReference type="ARBA" id="ARBA00004496"/>
    </source>
</evidence>
<keyword evidence="7 13" id="KW-0547">Nucleotide-binding</keyword>
<dbReference type="SMART" id="SM00840">
    <property type="entry name" value="DALR_2"/>
    <property type="match status" value="1"/>
</dbReference>
<feature type="binding site" evidence="13">
    <location>
        <position position="271"/>
    </location>
    <ligand>
        <name>ATP</name>
        <dbReference type="ChEBI" id="CHEBI:30616"/>
    </ligand>
</feature>
<name>A0A380NHT6_9FIRM</name>
<evidence type="ECO:0000256" key="5">
    <source>
        <dbReference type="ARBA" id="ARBA00022598"/>
    </source>
</evidence>
<organism evidence="16 17">
    <name type="scientific">Veillonella criceti</name>
    <dbReference type="NCBI Taxonomy" id="103891"/>
    <lineage>
        <taxon>Bacteria</taxon>
        <taxon>Bacillati</taxon>
        <taxon>Bacillota</taxon>
        <taxon>Negativicutes</taxon>
        <taxon>Veillonellales</taxon>
        <taxon>Veillonellaceae</taxon>
        <taxon>Veillonella</taxon>
    </lineage>
</organism>
<protein>
    <recommendedName>
        <fullName evidence="13">Cysteine--tRNA ligase</fullName>
        <ecNumber evidence="13">6.1.1.16</ecNumber>
    </recommendedName>
    <alternativeName>
        <fullName evidence="13">Cysteinyl-tRNA synthetase</fullName>
        <shortName evidence="13">CysRS</shortName>
    </alternativeName>
</protein>
<feature type="binding site" evidence="13">
    <location>
        <position position="239"/>
    </location>
    <ligand>
        <name>Zn(2+)</name>
        <dbReference type="ChEBI" id="CHEBI:29105"/>
    </ligand>
</feature>
<dbReference type="HAMAP" id="MF_00041">
    <property type="entry name" value="Cys_tRNA_synth"/>
    <property type="match status" value="1"/>
</dbReference>
<feature type="binding site" evidence="13">
    <location>
        <position position="30"/>
    </location>
    <ligand>
        <name>Zn(2+)</name>
        <dbReference type="ChEBI" id="CHEBI:29105"/>
    </ligand>
</feature>
<dbReference type="EC" id="6.1.1.16" evidence="13"/>
<comment type="subcellular location">
    <subcellularLocation>
        <location evidence="1 13">Cytoplasm</location>
    </subcellularLocation>
</comment>
<comment type="catalytic activity">
    <reaction evidence="12 13">
        <text>tRNA(Cys) + L-cysteine + ATP = L-cysteinyl-tRNA(Cys) + AMP + diphosphate</text>
        <dbReference type="Rhea" id="RHEA:17773"/>
        <dbReference type="Rhea" id="RHEA-COMP:9661"/>
        <dbReference type="Rhea" id="RHEA-COMP:9679"/>
        <dbReference type="ChEBI" id="CHEBI:30616"/>
        <dbReference type="ChEBI" id="CHEBI:33019"/>
        <dbReference type="ChEBI" id="CHEBI:35235"/>
        <dbReference type="ChEBI" id="CHEBI:78442"/>
        <dbReference type="ChEBI" id="CHEBI:78517"/>
        <dbReference type="ChEBI" id="CHEBI:456215"/>
        <dbReference type="EC" id="6.1.1.16"/>
    </reaction>
</comment>
<sequence>MREIKVFNTMTREKEVFKPVKEGEAKIYVCGVTPYNHPHIGNARPFVTWDVIRRYLTHIGYKVTYVQNFTDVDDKIINTSNGEGVSWDTIANRYIESYFEVMDALHVRHADVYPRVSEHIDEIVAMIATLIEKGFAYELDGDVYYSVEKFEEYGKLSGRTLEDMEAGARVDVDDRKHNPMDFALWKSAKPGEPSWESPWGQGRPGWHIECSTMSNKYLGEEFDFHGGGSDLIFPHHENEIAQSEGCTGHHPAVRYWLHNGFITINQEKMSKSLNNFFLVKDILEEYSPDALRYFLLSTHYRSPLDFSDERLEEANKSLERMTTAIENLLYLENQEEGECDDEAKALLENARKYANEFEDAMADDFNTSLAGAPMFGLAKEINIYYQAVQNCNGKVCHKTLDEVKSIFKMMTDILGILEQAWEGPNAGAGAEEYEQLMQVILNVRQNCRERKLWDLADAIRDELANIGVVIEDSPQGARWKKREL</sequence>
<keyword evidence="10 13" id="KW-0648">Protein biosynthesis</keyword>
<dbReference type="InterPro" id="IPR015273">
    <property type="entry name" value="Cys-tRNA-synt_Ia_DALR"/>
</dbReference>
<evidence type="ECO:0000256" key="7">
    <source>
        <dbReference type="ARBA" id="ARBA00022741"/>
    </source>
</evidence>
<comment type="cofactor">
    <cofactor evidence="13">
        <name>Zn(2+)</name>
        <dbReference type="ChEBI" id="CHEBI:29105"/>
    </cofactor>
    <text evidence="13">Binds 1 zinc ion per subunit.</text>
</comment>
<keyword evidence="11 13" id="KW-0030">Aminoacyl-tRNA synthetase</keyword>
<dbReference type="InterPro" id="IPR009080">
    <property type="entry name" value="tRNAsynth_Ia_anticodon-bd"/>
</dbReference>
<evidence type="ECO:0000256" key="10">
    <source>
        <dbReference type="ARBA" id="ARBA00022917"/>
    </source>
</evidence>
<feature type="binding site" evidence="13">
    <location>
        <position position="210"/>
    </location>
    <ligand>
        <name>Zn(2+)</name>
        <dbReference type="ChEBI" id="CHEBI:29105"/>
    </ligand>
</feature>
<dbReference type="GO" id="GO:0004817">
    <property type="term" value="F:cysteine-tRNA ligase activity"/>
    <property type="evidence" value="ECO:0007669"/>
    <property type="project" value="UniProtKB-UniRule"/>
</dbReference>
<dbReference type="Gene3D" id="3.40.50.620">
    <property type="entry name" value="HUPs"/>
    <property type="match status" value="1"/>
</dbReference>
<keyword evidence="8 13" id="KW-0862">Zinc</keyword>
<dbReference type="InterPro" id="IPR024909">
    <property type="entry name" value="Cys-tRNA/MSH_ligase"/>
</dbReference>
<dbReference type="OrthoDB" id="9815130at2"/>
<evidence type="ECO:0000259" key="15">
    <source>
        <dbReference type="SMART" id="SM00840"/>
    </source>
</evidence>
<keyword evidence="9 13" id="KW-0067">ATP-binding</keyword>
<evidence type="ECO:0000256" key="9">
    <source>
        <dbReference type="ARBA" id="ARBA00022840"/>
    </source>
</evidence>
<dbReference type="EMBL" id="UHIO01000001">
    <property type="protein sequence ID" value="SUP41456.1"/>
    <property type="molecule type" value="Genomic_DNA"/>
</dbReference>
<feature type="domain" description="Cysteinyl-tRNA synthetase class Ia DALR" evidence="15">
    <location>
        <begin position="356"/>
        <end position="425"/>
    </location>
</feature>
<dbReference type="PANTHER" id="PTHR10890">
    <property type="entry name" value="CYSTEINYL-TRNA SYNTHETASE"/>
    <property type="match status" value="1"/>
</dbReference>
<comment type="subunit">
    <text evidence="3 13">Monomer.</text>
</comment>
<feature type="short sequence motif" description="'KMSKS' region" evidence="13">
    <location>
        <begin position="268"/>
        <end position="272"/>
    </location>
</feature>
<keyword evidence="17" id="KW-1185">Reference proteome</keyword>
<dbReference type="InterPro" id="IPR056411">
    <property type="entry name" value="CysS_C"/>
</dbReference>
<dbReference type="GO" id="GO:0005524">
    <property type="term" value="F:ATP binding"/>
    <property type="evidence" value="ECO:0007669"/>
    <property type="project" value="UniProtKB-UniRule"/>
</dbReference>
<evidence type="ECO:0000256" key="11">
    <source>
        <dbReference type="ARBA" id="ARBA00023146"/>
    </source>
</evidence>
<evidence type="ECO:0000256" key="14">
    <source>
        <dbReference type="SAM" id="Coils"/>
    </source>
</evidence>